<comment type="caution">
    <text evidence="2">The sequence shown here is derived from an EMBL/GenBank/DDBJ whole genome shotgun (WGS) entry which is preliminary data.</text>
</comment>
<evidence type="ECO:0000256" key="1">
    <source>
        <dbReference type="SAM" id="Coils"/>
    </source>
</evidence>
<keyword evidence="3" id="KW-1185">Reference proteome</keyword>
<name>A0A8T0G4I0_CERPU</name>
<reference evidence="2" key="1">
    <citation type="submission" date="2020-06" db="EMBL/GenBank/DDBJ databases">
        <title>WGS assembly of Ceratodon purpureus strain R40.</title>
        <authorList>
            <person name="Carey S.B."/>
            <person name="Jenkins J."/>
            <person name="Shu S."/>
            <person name="Lovell J.T."/>
            <person name="Sreedasyam A."/>
            <person name="Maumus F."/>
            <person name="Tiley G.P."/>
            <person name="Fernandez-Pozo N."/>
            <person name="Barry K."/>
            <person name="Chen C."/>
            <person name="Wang M."/>
            <person name="Lipzen A."/>
            <person name="Daum C."/>
            <person name="Saski C.A."/>
            <person name="Payton A.C."/>
            <person name="Mcbreen J.C."/>
            <person name="Conrad R.E."/>
            <person name="Kollar L.M."/>
            <person name="Olsson S."/>
            <person name="Huttunen S."/>
            <person name="Landis J.B."/>
            <person name="Wickett N.J."/>
            <person name="Johnson M.G."/>
            <person name="Rensing S.A."/>
            <person name="Grimwood J."/>
            <person name="Schmutz J."/>
            <person name="Mcdaniel S.F."/>
        </authorList>
    </citation>
    <scope>NUCLEOTIDE SEQUENCE</scope>
    <source>
        <strain evidence="2">R40</strain>
    </source>
</reference>
<evidence type="ECO:0000313" key="3">
    <source>
        <dbReference type="Proteomes" id="UP000822688"/>
    </source>
</evidence>
<dbReference type="PANTHER" id="PTHR33874:SF4">
    <property type="entry name" value="EXPRESSED PROTEIN"/>
    <property type="match status" value="1"/>
</dbReference>
<dbReference type="PANTHER" id="PTHR33874">
    <property type="entry name" value="RING FINGER PROTEIN"/>
    <property type="match status" value="1"/>
</dbReference>
<dbReference type="OrthoDB" id="2014733at2759"/>
<proteinExistence type="predicted"/>
<evidence type="ECO:0000313" key="2">
    <source>
        <dbReference type="EMBL" id="KAG0553940.1"/>
    </source>
</evidence>
<organism evidence="2 3">
    <name type="scientific">Ceratodon purpureus</name>
    <name type="common">Fire moss</name>
    <name type="synonym">Dicranum purpureum</name>
    <dbReference type="NCBI Taxonomy" id="3225"/>
    <lineage>
        <taxon>Eukaryota</taxon>
        <taxon>Viridiplantae</taxon>
        <taxon>Streptophyta</taxon>
        <taxon>Embryophyta</taxon>
        <taxon>Bryophyta</taxon>
        <taxon>Bryophytina</taxon>
        <taxon>Bryopsida</taxon>
        <taxon>Dicranidae</taxon>
        <taxon>Pseudoditrichales</taxon>
        <taxon>Ditrichaceae</taxon>
        <taxon>Ceratodon</taxon>
    </lineage>
</organism>
<keyword evidence="1" id="KW-0175">Coiled coil</keyword>
<protein>
    <submittedName>
        <fullName evidence="2">Uncharacterized protein</fullName>
    </submittedName>
</protein>
<gene>
    <name evidence="2" type="ORF">KC19_12G051000</name>
</gene>
<feature type="coiled-coil region" evidence="1">
    <location>
        <begin position="49"/>
        <end position="76"/>
    </location>
</feature>
<sequence length="268" mass="30169">MVGAHGVEAVVAVGEMAEAVAGALEWRHERRVAKDVSREWDWAEVESDLDIQRRENERLRATIHMYEEAFQELHKQKLESGKISVDRSMAVYEQLKQRVASPAFLDKLKPYQGDGASTSSDTTLLKTEDGLYVKADVDDPNWWLWLSENDTGNRDIKEVQDGLGCDGYVMVNQEDIVDSIASYIARYISSIPQAKNLTPKELQQAMTQAFTKVEKKGRLRSLYSTGKFLYTAGSWGATALSVYRHPMVIRAASMAVWTSCCLILKLIT</sequence>
<dbReference type="Proteomes" id="UP000822688">
    <property type="component" value="Chromosome 12"/>
</dbReference>
<accession>A0A8T0G4I0</accession>
<dbReference type="EMBL" id="CM026433">
    <property type="protein sequence ID" value="KAG0553940.1"/>
    <property type="molecule type" value="Genomic_DNA"/>
</dbReference>
<dbReference type="AlphaFoldDB" id="A0A8T0G4I0"/>